<feature type="non-terminal residue" evidence="1">
    <location>
        <position position="176"/>
    </location>
</feature>
<keyword evidence="1" id="KW-0808">Transferase</keyword>
<gene>
    <name evidence="1" type="ORF">L0F81_43290</name>
</gene>
<organism evidence="1 2">
    <name type="scientific">Streptomyces tricolor</name>
    <dbReference type="NCBI Taxonomy" id="68277"/>
    <lineage>
        <taxon>Bacteria</taxon>
        <taxon>Bacillati</taxon>
        <taxon>Actinomycetota</taxon>
        <taxon>Actinomycetes</taxon>
        <taxon>Kitasatosporales</taxon>
        <taxon>Streptomycetaceae</taxon>
        <taxon>Streptomyces</taxon>
        <taxon>Streptomyces violaceoruber group</taxon>
    </lineage>
</organism>
<name>A0ABS9JWP0_9ACTN</name>
<sequence>MLRHPLGLQRALRPLARRIDAPVGHELDEPATADRIARLGADPAWWLPVLRPAQERWLRLNLVYDAGPTMPVWRPLVRELHTVLAQSGAFRTVTLYRAAADGTVHGPDAHDPADGRTVTLLISDCMGPQWREGPAGTLWYATLHRWARRMPVAVVQPLPEHLWRNTALPTRHCGPM</sequence>
<dbReference type="NCBIfam" id="NF041121">
    <property type="entry name" value="SAV_2336_NTERM"/>
    <property type="match status" value="1"/>
</dbReference>
<keyword evidence="2" id="KW-1185">Reference proteome</keyword>
<proteinExistence type="predicted"/>
<dbReference type="Proteomes" id="UP001299012">
    <property type="component" value="Unassembled WGS sequence"/>
</dbReference>
<comment type="caution">
    <text evidence="1">The sequence shown here is derived from an EMBL/GenBank/DDBJ whole genome shotgun (WGS) entry which is preliminary data.</text>
</comment>
<dbReference type="InterPro" id="IPR047738">
    <property type="entry name" value="SAV_2336-like_N"/>
</dbReference>
<evidence type="ECO:0000313" key="1">
    <source>
        <dbReference type="EMBL" id="MCG0069993.1"/>
    </source>
</evidence>
<evidence type="ECO:0000313" key="2">
    <source>
        <dbReference type="Proteomes" id="UP001299012"/>
    </source>
</evidence>
<reference evidence="1 2" key="1">
    <citation type="submission" date="2022-01" db="EMBL/GenBank/DDBJ databases">
        <title>Draft Genome Sequences of Seven Type Strains of the Genus Streptomyces.</title>
        <authorList>
            <person name="Aziz S."/>
            <person name="Coretto E."/>
            <person name="Chronakova A."/>
            <person name="Sproer C."/>
            <person name="Huber K."/>
            <person name="Nouioui I."/>
            <person name="Gross H."/>
        </authorList>
    </citation>
    <scope>NUCLEOTIDE SEQUENCE [LARGE SCALE GENOMIC DNA]</scope>
    <source>
        <strain evidence="1 2">DSM 41685</strain>
    </source>
</reference>
<accession>A0ABS9JWP0</accession>
<dbReference type="EMBL" id="JAKKZF010000540">
    <property type="protein sequence ID" value="MCG0069993.1"/>
    <property type="molecule type" value="Genomic_DNA"/>
</dbReference>
<dbReference type="GO" id="GO:0004674">
    <property type="term" value="F:protein serine/threonine kinase activity"/>
    <property type="evidence" value="ECO:0007669"/>
    <property type="project" value="UniProtKB-KW"/>
</dbReference>
<keyword evidence="1" id="KW-0418">Kinase</keyword>
<keyword evidence="1" id="KW-0723">Serine/threonine-protein kinase</keyword>
<protein>
    <submittedName>
        <fullName evidence="1">Serine/threonine protein kinase</fullName>
    </submittedName>
</protein>